<protein>
    <recommendedName>
        <fullName evidence="1">HTH cro/C1-type domain-containing protein</fullName>
    </recommendedName>
</protein>
<organism evidence="2 3">
    <name type="scientific">Caproicibacter fermentans</name>
    <dbReference type="NCBI Taxonomy" id="2576756"/>
    <lineage>
        <taxon>Bacteria</taxon>
        <taxon>Bacillati</taxon>
        <taxon>Bacillota</taxon>
        <taxon>Clostridia</taxon>
        <taxon>Eubacteriales</taxon>
        <taxon>Acutalibacteraceae</taxon>
        <taxon>Caproicibacter</taxon>
    </lineage>
</organism>
<dbReference type="GO" id="GO:0003677">
    <property type="term" value="F:DNA binding"/>
    <property type="evidence" value="ECO:0007669"/>
    <property type="project" value="InterPro"/>
</dbReference>
<gene>
    <name evidence="2" type="ORF">HCR03_04535</name>
</gene>
<dbReference type="SUPFAM" id="SSF47413">
    <property type="entry name" value="lambda repressor-like DNA-binding domains"/>
    <property type="match status" value="1"/>
</dbReference>
<sequence length="41" mass="4431">MSTIHGIETGDNKNPGFMLIGDIAAVLGMSLDTLYQQLNHN</sequence>
<proteinExistence type="predicted"/>
<dbReference type="AlphaFoldDB" id="A0A7G8TD44"/>
<dbReference type="Proteomes" id="UP000515909">
    <property type="component" value="Chromosome"/>
</dbReference>
<name>A0A7G8TD44_9FIRM</name>
<dbReference type="RefSeq" id="WP_187036836.1">
    <property type="nucleotide sequence ID" value="NZ_CP060286.1"/>
</dbReference>
<dbReference type="InterPro" id="IPR010982">
    <property type="entry name" value="Lambda_DNA-bd_dom_sf"/>
</dbReference>
<reference evidence="2 3" key="1">
    <citation type="submission" date="2020-08" db="EMBL/GenBank/DDBJ databases">
        <title>The isolate Caproiciproducens sp. 7D4C2 produces n-caproate at mildly acidic conditions from hexoses: genome and rBOX comparison with related strains and chain-elongating bacteria.</title>
        <authorList>
            <person name="Esquivel-Elizondo S."/>
            <person name="Bagci C."/>
            <person name="Temovska M."/>
            <person name="Jeon B.S."/>
            <person name="Bessarab I."/>
            <person name="Williams R.B.H."/>
            <person name="Huson D.H."/>
            <person name="Angenent L.T."/>
        </authorList>
    </citation>
    <scope>NUCLEOTIDE SEQUENCE [LARGE SCALE GENOMIC DNA]</scope>
    <source>
        <strain evidence="2 3">7D4C2</strain>
    </source>
</reference>
<feature type="domain" description="HTH cro/C1-type" evidence="1">
    <location>
        <begin position="2"/>
        <end position="34"/>
    </location>
</feature>
<evidence type="ECO:0000313" key="2">
    <source>
        <dbReference type="EMBL" id="QNK41535.1"/>
    </source>
</evidence>
<evidence type="ECO:0000313" key="3">
    <source>
        <dbReference type="Proteomes" id="UP000515909"/>
    </source>
</evidence>
<dbReference type="PROSITE" id="PS50943">
    <property type="entry name" value="HTH_CROC1"/>
    <property type="match status" value="1"/>
</dbReference>
<dbReference type="Gene3D" id="1.10.260.40">
    <property type="entry name" value="lambda repressor-like DNA-binding domains"/>
    <property type="match status" value="1"/>
</dbReference>
<dbReference type="EMBL" id="CP060286">
    <property type="protein sequence ID" value="QNK41535.1"/>
    <property type="molecule type" value="Genomic_DNA"/>
</dbReference>
<dbReference type="KEGG" id="cfem:HCR03_04535"/>
<evidence type="ECO:0000259" key="1">
    <source>
        <dbReference type="PROSITE" id="PS50943"/>
    </source>
</evidence>
<accession>A0A7G8TD44</accession>
<dbReference type="InterPro" id="IPR001387">
    <property type="entry name" value="Cro/C1-type_HTH"/>
</dbReference>